<dbReference type="Gene3D" id="3.30.420.610">
    <property type="entry name" value="LOTUS domain-like"/>
    <property type="match status" value="2"/>
</dbReference>
<accession>A0A3Q2QTG7</accession>
<dbReference type="STRING" id="8078.ENSFHEP00000031233"/>
<reference evidence="5" key="1">
    <citation type="submission" date="2025-08" db="UniProtKB">
        <authorList>
            <consortium name="Ensembl"/>
        </authorList>
    </citation>
    <scope>IDENTIFICATION</scope>
</reference>
<dbReference type="GO" id="GO:0043186">
    <property type="term" value="C:P granule"/>
    <property type="evidence" value="ECO:0007669"/>
    <property type="project" value="TreeGrafter"/>
</dbReference>
<feature type="compositionally biased region" description="Low complexity" evidence="3">
    <location>
        <begin position="160"/>
        <end position="174"/>
    </location>
</feature>
<feature type="domain" description="HTH OST-type" evidence="4">
    <location>
        <begin position="52"/>
        <end position="122"/>
    </location>
</feature>
<evidence type="ECO:0000259" key="4">
    <source>
        <dbReference type="PROSITE" id="PS51644"/>
    </source>
</evidence>
<dbReference type="Pfam" id="PF12872">
    <property type="entry name" value="OST-HTH"/>
    <property type="match status" value="1"/>
</dbReference>
<proteinExistence type="predicted"/>
<dbReference type="InterPro" id="IPR041966">
    <property type="entry name" value="LOTUS-like"/>
</dbReference>
<keyword evidence="2" id="KW-0744">Spermatogenesis</keyword>
<dbReference type="Proteomes" id="UP000265000">
    <property type="component" value="Unplaced"/>
</dbReference>
<dbReference type="GO" id="GO:0002089">
    <property type="term" value="P:lens morphogenesis in camera-type eye"/>
    <property type="evidence" value="ECO:0007669"/>
    <property type="project" value="TreeGrafter"/>
</dbReference>
<sequence length="367" mass="40859">MTGDVRNHGNGVFTAPPQTVDMKHLPLSSAVLLPAPLNLNESAGSGKGKPYDPQQVQSHIREILAKYSNGFWVSKLPQMYRELYKQDLPSEAIKDLESWTHICIVEKTCSSNSSELLLYPAKEQTNASIPSQALNSSSSTSPALTSPAQKRPPSNRLARSGSQSPQSVPSSSSSPSPPSSPAALSPDLKQKLEELLVKYSSGLWAHALPKLFQDTYKTKLPGHVLENLDLDMYKLVVLMGEMILYYNKTEERPLKVEKNLIYAAKIENKIFCSALKFVILIKLNSFFSLCLPPAGVKQRQWSEEASIVFRNHVEKKPLVAQLEAVQEAATPWDRKLTVFLVDTSQEERDIWVHDIMAEFADEPSNEL</sequence>
<keyword evidence="1" id="KW-0221">Differentiation</keyword>
<dbReference type="GO" id="GO:0030719">
    <property type="term" value="P:P granule organization"/>
    <property type="evidence" value="ECO:0007669"/>
    <property type="project" value="TreeGrafter"/>
</dbReference>
<reference evidence="5" key="2">
    <citation type="submission" date="2025-09" db="UniProtKB">
        <authorList>
            <consortium name="Ensembl"/>
        </authorList>
    </citation>
    <scope>IDENTIFICATION</scope>
</reference>
<dbReference type="InterPro" id="IPR025605">
    <property type="entry name" value="OST-HTH/LOTUS_dom"/>
</dbReference>
<keyword evidence="6" id="KW-1185">Reference proteome</keyword>
<evidence type="ECO:0000313" key="5">
    <source>
        <dbReference type="Ensembl" id="ENSFHEP00000031233.1"/>
    </source>
</evidence>
<dbReference type="PANTHER" id="PTHR22948:SF14">
    <property type="entry name" value="TUDOR DOMAIN-CONTAINING PROTEIN 7"/>
    <property type="match status" value="1"/>
</dbReference>
<dbReference type="InterPro" id="IPR035437">
    <property type="entry name" value="SNase_OB-fold_sf"/>
</dbReference>
<dbReference type="GO" id="GO:0070306">
    <property type="term" value="P:lens fiber cell differentiation"/>
    <property type="evidence" value="ECO:0007669"/>
    <property type="project" value="TreeGrafter"/>
</dbReference>
<dbReference type="Ensembl" id="ENSFHET00000023422.1">
    <property type="protein sequence ID" value="ENSFHEP00000031233.1"/>
    <property type="gene ID" value="ENSFHEG00000016990.1"/>
</dbReference>
<dbReference type="GeneTree" id="ENSGT00890000139482"/>
<dbReference type="AlphaFoldDB" id="A0A3Q2QTG7"/>
<dbReference type="Gene3D" id="2.40.50.90">
    <property type="match status" value="1"/>
</dbReference>
<evidence type="ECO:0000256" key="1">
    <source>
        <dbReference type="ARBA" id="ARBA00022782"/>
    </source>
</evidence>
<name>A0A3Q2QTG7_FUNHE</name>
<feature type="compositionally biased region" description="Low complexity" evidence="3">
    <location>
        <begin position="130"/>
        <end position="149"/>
    </location>
</feature>
<dbReference type="InterPro" id="IPR050621">
    <property type="entry name" value="Tudor_domain_containing"/>
</dbReference>
<evidence type="ECO:0000256" key="3">
    <source>
        <dbReference type="SAM" id="MobiDB-lite"/>
    </source>
</evidence>
<organism evidence="5 6">
    <name type="scientific">Fundulus heteroclitus</name>
    <name type="common">Killifish</name>
    <name type="synonym">Mummichog</name>
    <dbReference type="NCBI Taxonomy" id="8078"/>
    <lineage>
        <taxon>Eukaryota</taxon>
        <taxon>Metazoa</taxon>
        <taxon>Chordata</taxon>
        <taxon>Craniata</taxon>
        <taxon>Vertebrata</taxon>
        <taxon>Euteleostomi</taxon>
        <taxon>Actinopterygii</taxon>
        <taxon>Neopterygii</taxon>
        <taxon>Teleostei</taxon>
        <taxon>Neoteleostei</taxon>
        <taxon>Acanthomorphata</taxon>
        <taxon>Ovalentaria</taxon>
        <taxon>Atherinomorphae</taxon>
        <taxon>Cyprinodontiformes</taxon>
        <taxon>Fundulidae</taxon>
        <taxon>Fundulus</taxon>
    </lineage>
</organism>
<dbReference type="GO" id="GO:0007283">
    <property type="term" value="P:spermatogenesis"/>
    <property type="evidence" value="ECO:0007669"/>
    <property type="project" value="UniProtKB-KW"/>
</dbReference>
<dbReference type="PANTHER" id="PTHR22948">
    <property type="entry name" value="TUDOR DOMAIN CONTAINING PROTEIN"/>
    <property type="match status" value="1"/>
</dbReference>
<feature type="region of interest" description="Disordered" evidence="3">
    <location>
        <begin position="129"/>
        <end position="185"/>
    </location>
</feature>
<evidence type="ECO:0000256" key="2">
    <source>
        <dbReference type="ARBA" id="ARBA00022871"/>
    </source>
</evidence>
<protein>
    <recommendedName>
        <fullName evidence="4">HTH OST-type domain-containing protein</fullName>
    </recommendedName>
</protein>
<dbReference type="GO" id="GO:0034587">
    <property type="term" value="P:piRNA processing"/>
    <property type="evidence" value="ECO:0007669"/>
    <property type="project" value="TreeGrafter"/>
</dbReference>
<dbReference type="PROSITE" id="PS51644">
    <property type="entry name" value="HTH_OST"/>
    <property type="match status" value="1"/>
</dbReference>
<evidence type="ECO:0000313" key="6">
    <source>
        <dbReference type="Proteomes" id="UP000265000"/>
    </source>
</evidence>